<keyword evidence="2" id="KW-1185">Reference proteome</keyword>
<evidence type="ECO:0000313" key="2">
    <source>
        <dbReference type="Proteomes" id="UP001652409"/>
    </source>
</evidence>
<name>A0ABT2TW33_9FIRM</name>
<reference evidence="1 2" key="1">
    <citation type="journal article" date="2021" name="ISME Commun">
        <title>Automated analysis of genomic sequences facilitates high-throughput and comprehensive description of bacteria.</title>
        <authorList>
            <person name="Hitch T.C.A."/>
        </authorList>
    </citation>
    <scope>NUCLEOTIDE SEQUENCE [LARGE SCALE GENOMIC DNA]</scope>
    <source>
        <strain evidence="1 2">Sanger_23</strain>
    </source>
</reference>
<dbReference type="EMBL" id="JAOQJL010000031">
    <property type="protein sequence ID" value="MCU6766453.1"/>
    <property type="molecule type" value="Genomic_DNA"/>
</dbReference>
<dbReference type="Proteomes" id="UP001652409">
    <property type="component" value="Unassembled WGS sequence"/>
</dbReference>
<accession>A0ABT2TW33</accession>
<organism evidence="1 2">
    <name type="scientific">Blautia ammoniilytica</name>
    <dbReference type="NCBI Taxonomy" id="2981782"/>
    <lineage>
        <taxon>Bacteria</taxon>
        <taxon>Bacillati</taxon>
        <taxon>Bacillota</taxon>
        <taxon>Clostridia</taxon>
        <taxon>Lachnospirales</taxon>
        <taxon>Lachnospiraceae</taxon>
        <taxon>Blautia</taxon>
    </lineage>
</organism>
<comment type="caution">
    <text evidence="1">The sequence shown here is derived from an EMBL/GenBank/DDBJ whole genome shotgun (WGS) entry which is preliminary data.</text>
</comment>
<evidence type="ECO:0000313" key="1">
    <source>
        <dbReference type="EMBL" id="MCU6766453.1"/>
    </source>
</evidence>
<dbReference type="RefSeq" id="WP_158422271.1">
    <property type="nucleotide sequence ID" value="NZ_JAOQJL010000031.1"/>
</dbReference>
<protein>
    <submittedName>
        <fullName evidence="1">Uncharacterized protein</fullName>
    </submittedName>
</protein>
<proteinExistence type="predicted"/>
<sequence length="238" mass="26964">MSISVKLNKNGIKKLQRELEQEMKKRTIVREGVGLRKDSEKFLKIVLEKREENGSDIVTCTLDMFSEIPNIEFNVGNIMDDLKLHNCISSNSTVFISGEVQVILTIDGIEYFKEKEIQMKENQRITNNTNNFYGEVTGVQIQQGTVNSSQSQSVNQGFDYAEVAEIIQKIKKYDSFFDDEYGENALEMRNKIDEIEDLVQKEENPSRIKALLNDIKNLSIGVAGSLIASGIVTLLSRV</sequence>
<gene>
    <name evidence="1" type="ORF">OCV61_13705</name>
</gene>